<proteinExistence type="evidence at transcript level"/>
<sequence length="56" mass="6300">LFVSVGVNMAHDEIFKDYGLAHKLVKRAPCEGRRCQTERNCCKGWVCISKTCLALT</sequence>
<evidence type="ECO:0000313" key="1">
    <source>
        <dbReference type="EMBL" id="AHF20940.1"/>
    </source>
</evidence>
<protein>
    <submittedName>
        <fullName evidence="1">CRP-I 20</fullName>
    </submittedName>
</protein>
<organism evidence="1">
    <name type="scientific">Mytilus galloprovincialis</name>
    <name type="common">Mediterranean mussel</name>
    <dbReference type="NCBI Taxonomy" id="29158"/>
    <lineage>
        <taxon>Eukaryota</taxon>
        <taxon>Metazoa</taxon>
        <taxon>Spiralia</taxon>
        <taxon>Lophotrochozoa</taxon>
        <taxon>Mollusca</taxon>
        <taxon>Bivalvia</taxon>
        <taxon>Autobranchia</taxon>
        <taxon>Pteriomorphia</taxon>
        <taxon>Mytilida</taxon>
        <taxon>Mytiloidea</taxon>
        <taxon>Mytilidae</taxon>
        <taxon>Mytilinae</taxon>
        <taxon>Mytilus</taxon>
    </lineage>
</organism>
<feature type="non-terminal residue" evidence="1">
    <location>
        <position position="1"/>
    </location>
</feature>
<dbReference type="AlphaFoldDB" id="A0A0A7ACV0"/>
<name>A0A0A7ACV0_MYTGA</name>
<dbReference type="EMBL" id="KJ002666">
    <property type="protein sequence ID" value="AHF20940.1"/>
    <property type="molecule type" value="mRNA"/>
</dbReference>
<reference evidence="1" key="1">
    <citation type="journal article" date="2015" name="Genome Biol. Evol.">
        <title>Identification and Characterization of a Novel Family of Cysteine-Rich Peptides (MgCRP-I) from Mytilus galloprovincialis.</title>
        <authorList>
            <person name="Gerdol M."/>
            <person name="Puillandre N."/>
            <person name="De Moro G."/>
            <person name="Guarnaccia C."/>
            <person name="Lucafo M."/>
            <person name="Benincasa M."/>
            <person name="Zlatev V."/>
            <person name="Manfrin C."/>
            <person name="Torboli V."/>
            <person name="Giulianini P.G."/>
            <person name="Sava G."/>
            <person name="Venier P."/>
            <person name="Pallavicini A."/>
        </authorList>
    </citation>
    <scope>NUCLEOTIDE SEQUENCE</scope>
</reference>
<accession>A0A0A7ACV0</accession>